<dbReference type="RefSeq" id="WP_229804649.1">
    <property type="nucleotide sequence ID" value="NZ_BMYJ01000004.1"/>
</dbReference>
<dbReference type="CDD" id="cd01949">
    <property type="entry name" value="GGDEF"/>
    <property type="match status" value="1"/>
</dbReference>
<evidence type="ECO:0000313" key="3">
    <source>
        <dbReference type="Proteomes" id="UP000638981"/>
    </source>
</evidence>
<sequence length="334" mass="36288">MTGERCDVLALEMDALECLMPMYMALDAVGRIISLGSTLQKILPKSVRQGAFFFDLFTVRRPGRVHSMAQLCPGKGQKVAVALSERGHASFRGAVVPLAGGGVLLNLSFGAGVLEAVRRYALTEADFAPTDLAMEMLYLVEVKSVLTEDLRQKNARLEGEKTQAKAEAQTDPLTGLYNRRALDQALDQFIATQTPFALMHLDLDFFKSVNDTLGHAAGDYVLREVAAALRREMRESDIVARVGGDEFVTVLPGLVAVAKLRAVAQRIIGQILRPMVYEGRPCTVSASIGMTVSNHYTSPKAAEMLADADMALYAAKRAGRGRARMFQSLIPKPA</sequence>
<dbReference type="Gene3D" id="3.30.70.270">
    <property type="match status" value="1"/>
</dbReference>
<dbReference type="InterPro" id="IPR042463">
    <property type="entry name" value="HNOB_dom_associated_sf"/>
</dbReference>
<dbReference type="EMBL" id="BMYJ01000004">
    <property type="protein sequence ID" value="GHC54566.1"/>
    <property type="molecule type" value="Genomic_DNA"/>
</dbReference>
<dbReference type="InterPro" id="IPR052163">
    <property type="entry name" value="DGC-Regulatory_Protein"/>
</dbReference>
<accession>A0A918TQ28</accession>
<dbReference type="FunFam" id="3.30.70.270:FF:000001">
    <property type="entry name" value="Diguanylate cyclase domain protein"/>
    <property type="match status" value="1"/>
</dbReference>
<dbReference type="InterPro" id="IPR000160">
    <property type="entry name" value="GGDEF_dom"/>
</dbReference>
<dbReference type="GO" id="GO:0003824">
    <property type="term" value="F:catalytic activity"/>
    <property type="evidence" value="ECO:0007669"/>
    <property type="project" value="UniProtKB-ARBA"/>
</dbReference>
<feature type="domain" description="GGDEF" evidence="1">
    <location>
        <begin position="194"/>
        <end position="328"/>
    </location>
</feature>
<name>A0A918TQ28_9RHOB</name>
<dbReference type="AlphaFoldDB" id="A0A918TQ28"/>
<dbReference type="SMART" id="SM00267">
    <property type="entry name" value="GGDEF"/>
    <property type="match status" value="1"/>
</dbReference>
<evidence type="ECO:0000259" key="1">
    <source>
        <dbReference type="PROSITE" id="PS50887"/>
    </source>
</evidence>
<dbReference type="Pfam" id="PF00990">
    <property type="entry name" value="GGDEF"/>
    <property type="match status" value="1"/>
</dbReference>
<dbReference type="InterPro" id="IPR029787">
    <property type="entry name" value="Nucleotide_cyclase"/>
</dbReference>
<dbReference type="NCBIfam" id="TIGR00254">
    <property type="entry name" value="GGDEF"/>
    <property type="match status" value="1"/>
</dbReference>
<comment type="caution">
    <text evidence="2">The sequence shown here is derived from an EMBL/GenBank/DDBJ whole genome shotgun (WGS) entry which is preliminary data.</text>
</comment>
<evidence type="ECO:0000313" key="2">
    <source>
        <dbReference type="EMBL" id="GHC54566.1"/>
    </source>
</evidence>
<dbReference type="PANTHER" id="PTHR46663:SF2">
    <property type="entry name" value="GGDEF DOMAIN-CONTAINING PROTEIN"/>
    <property type="match status" value="1"/>
</dbReference>
<proteinExistence type="predicted"/>
<dbReference type="SUPFAM" id="SSF55073">
    <property type="entry name" value="Nucleotide cyclase"/>
    <property type="match status" value="1"/>
</dbReference>
<reference evidence="2" key="1">
    <citation type="journal article" date="2014" name="Int. J. Syst. Evol. Microbiol.">
        <title>Complete genome sequence of Corynebacterium casei LMG S-19264T (=DSM 44701T), isolated from a smear-ripened cheese.</title>
        <authorList>
            <consortium name="US DOE Joint Genome Institute (JGI-PGF)"/>
            <person name="Walter F."/>
            <person name="Albersmeier A."/>
            <person name="Kalinowski J."/>
            <person name="Ruckert C."/>
        </authorList>
    </citation>
    <scope>NUCLEOTIDE SEQUENCE</scope>
    <source>
        <strain evidence="2">KCTC 23310</strain>
    </source>
</reference>
<dbReference type="InterPro" id="IPR043128">
    <property type="entry name" value="Rev_trsase/Diguanyl_cyclase"/>
</dbReference>
<dbReference type="Gene3D" id="3.30.450.260">
    <property type="entry name" value="Haem NO binding associated domain"/>
    <property type="match status" value="1"/>
</dbReference>
<organism evidence="2 3">
    <name type="scientific">Neogemmobacter tilapiae</name>
    <dbReference type="NCBI Taxonomy" id="875041"/>
    <lineage>
        <taxon>Bacteria</taxon>
        <taxon>Pseudomonadati</taxon>
        <taxon>Pseudomonadota</taxon>
        <taxon>Alphaproteobacteria</taxon>
        <taxon>Rhodobacterales</taxon>
        <taxon>Paracoccaceae</taxon>
        <taxon>Neogemmobacter</taxon>
    </lineage>
</organism>
<gene>
    <name evidence="2" type="ORF">GCM10007315_16870</name>
</gene>
<dbReference type="PANTHER" id="PTHR46663">
    <property type="entry name" value="DIGUANYLATE CYCLASE DGCT-RELATED"/>
    <property type="match status" value="1"/>
</dbReference>
<reference evidence="2" key="2">
    <citation type="submission" date="2020-09" db="EMBL/GenBank/DDBJ databases">
        <authorList>
            <person name="Sun Q."/>
            <person name="Kim S."/>
        </authorList>
    </citation>
    <scope>NUCLEOTIDE SEQUENCE</scope>
    <source>
        <strain evidence="2">KCTC 23310</strain>
    </source>
</reference>
<dbReference type="PROSITE" id="PS50887">
    <property type="entry name" value="GGDEF"/>
    <property type="match status" value="1"/>
</dbReference>
<dbReference type="Proteomes" id="UP000638981">
    <property type="component" value="Unassembled WGS sequence"/>
</dbReference>
<protein>
    <submittedName>
        <fullName evidence="2">GGDEF domain-containing protein</fullName>
    </submittedName>
</protein>
<keyword evidence="3" id="KW-1185">Reference proteome</keyword>